<evidence type="ECO:0000256" key="5">
    <source>
        <dbReference type="ARBA" id="ARBA00022519"/>
    </source>
</evidence>
<comment type="subcellular location">
    <subcellularLocation>
        <location evidence="1">Cell inner membrane</location>
        <topology evidence="1">Single-pass membrane protein</topology>
        <orientation evidence="1">Periplasmic side</orientation>
    </subcellularLocation>
</comment>
<gene>
    <name evidence="12" type="ORF">E6K71_05035</name>
</gene>
<accession>A0A538SDI3</accession>
<dbReference type="InterPro" id="IPR051045">
    <property type="entry name" value="TonB-dependent_transducer"/>
</dbReference>
<evidence type="ECO:0000256" key="10">
    <source>
        <dbReference type="SAM" id="Phobius"/>
    </source>
</evidence>
<dbReference type="NCBIfam" id="TIGR01352">
    <property type="entry name" value="tonB_Cterm"/>
    <property type="match status" value="1"/>
</dbReference>
<keyword evidence="5" id="KW-0997">Cell inner membrane</keyword>
<dbReference type="Pfam" id="PF03544">
    <property type="entry name" value="TonB_C"/>
    <property type="match status" value="1"/>
</dbReference>
<evidence type="ECO:0000256" key="3">
    <source>
        <dbReference type="ARBA" id="ARBA00022448"/>
    </source>
</evidence>
<evidence type="ECO:0000256" key="9">
    <source>
        <dbReference type="ARBA" id="ARBA00023136"/>
    </source>
</evidence>
<comment type="caution">
    <text evidence="12">The sequence shown here is derived from an EMBL/GenBank/DDBJ whole genome shotgun (WGS) entry which is preliminary data.</text>
</comment>
<keyword evidence="3" id="KW-0813">Transport</keyword>
<dbReference type="Proteomes" id="UP000316292">
    <property type="component" value="Unassembled WGS sequence"/>
</dbReference>
<evidence type="ECO:0000256" key="4">
    <source>
        <dbReference type="ARBA" id="ARBA00022475"/>
    </source>
</evidence>
<dbReference type="GO" id="GO:0015891">
    <property type="term" value="P:siderophore transport"/>
    <property type="evidence" value="ECO:0007669"/>
    <property type="project" value="InterPro"/>
</dbReference>
<name>A0A538SDI3_UNCEI</name>
<sequence>MTATRAVTTPDFTDTSERIPIGAADLKANAQRLLRKALIISAAIHLGLIGIYVATTIWKPRDEVEYTGRVIRMQTLPPPPPLSNAPPPPVIPNQPIVKPTIGTPVPVADALAPEQTIMTQQEISALNSPVGVSGSGKDSLVIASSDDMPSEGEFVYYEDEPVPVTRVEPAYPEFAREAQIQGKVVLHVLVGKDGRVKNVKVIKGVTGLNEEAVKAIQKWVFKPALSNNKPVAVWVEVPMDFHF</sequence>
<keyword evidence="4" id="KW-1003">Cell membrane</keyword>
<dbReference type="Gene3D" id="3.30.1150.10">
    <property type="match status" value="1"/>
</dbReference>
<dbReference type="GO" id="GO:0098797">
    <property type="term" value="C:plasma membrane protein complex"/>
    <property type="evidence" value="ECO:0007669"/>
    <property type="project" value="TreeGrafter"/>
</dbReference>
<protein>
    <submittedName>
        <fullName evidence="12">TonB family protein</fullName>
    </submittedName>
</protein>
<comment type="similarity">
    <text evidence="2">Belongs to the TonB family.</text>
</comment>
<dbReference type="AlphaFoldDB" id="A0A538SDI3"/>
<dbReference type="PROSITE" id="PS52015">
    <property type="entry name" value="TONB_CTD"/>
    <property type="match status" value="1"/>
</dbReference>
<dbReference type="SUPFAM" id="SSF74653">
    <property type="entry name" value="TolA/TonB C-terminal domain"/>
    <property type="match status" value="1"/>
</dbReference>
<evidence type="ECO:0000313" key="13">
    <source>
        <dbReference type="Proteomes" id="UP000316292"/>
    </source>
</evidence>
<feature type="domain" description="TonB C-terminal" evidence="11">
    <location>
        <begin position="156"/>
        <end position="243"/>
    </location>
</feature>
<dbReference type="EMBL" id="VBOR01000057">
    <property type="protein sequence ID" value="TMQ49429.1"/>
    <property type="molecule type" value="Genomic_DNA"/>
</dbReference>
<reference evidence="12 13" key="1">
    <citation type="journal article" date="2019" name="Nat. Microbiol.">
        <title>Mediterranean grassland soil C-N compound turnover is dependent on rainfall and depth, and is mediated by genomically divergent microorganisms.</title>
        <authorList>
            <person name="Diamond S."/>
            <person name="Andeer P.F."/>
            <person name="Li Z."/>
            <person name="Crits-Christoph A."/>
            <person name="Burstein D."/>
            <person name="Anantharaman K."/>
            <person name="Lane K.R."/>
            <person name="Thomas B.C."/>
            <person name="Pan C."/>
            <person name="Northen T.R."/>
            <person name="Banfield J.F."/>
        </authorList>
    </citation>
    <scope>NUCLEOTIDE SEQUENCE [LARGE SCALE GENOMIC DNA]</scope>
    <source>
        <strain evidence="12">WS_1</strain>
    </source>
</reference>
<proteinExistence type="inferred from homology"/>
<evidence type="ECO:0000256" key="6">
    <source>
        <dbReference type="ARBA" id="ARBA00022692"/>
    </source>
</evidence>
<dbReference type="GO" id="GO:0055085">
    <property type="term" value="P:transmembrane transport"/>
    <property type="evidence" value="ECO:0007669"/>
    <property type="project" value="InterPro"/>
</dbReference>
<dbReference type="GO" id="GO:0030288">
    <property type="term" value="C:outer membrane-bounded periplasmic space"/>
    <property type="evidence" value="ECO:0007669"/>
    <property type="project" value="InterPro"/>
</dbReference>
<dbReference type="InterPro" id="IPR037682">
    <property type="entry name" value="TonB_C"/>
</dbReference>
<dbReference type="InterPro" id="IPR006260">
    <property type="entry name" value="TonB/TolA_C"/>
</dbReference>
<evidence type="ECO:0000256" key="2">
    <source>
        <dbReference type="ARBA" id="ARBA00006555"/>
    </source>
</evidence>
<dbReference type="PANTHER" id="PTHR33446">
    <property type="entry name" value="PROTEIN TONB-RELATED"/>
    <property type="match status" value="1"/>
</dbReference>
<dbReference type="PRINTS" id="PR01374">
    <property type="entry name" value="TONBPROTEIN"/>
</dbReference>
<keyword evidence="8 10" id="KW-1133">Transmembrane helix</keyword>
<keyword evidence="6 10" id="KW-0812">Transmembrane</keyword>
<dbReference type="GO" id="GO:0015031">
    <property type="term" value="P:protein transport"/>
    <property type="evidence" value="ECO:0007669"/>
    <property type="project" value="UniProtKB-KW"/>
</dbReference>
<evidence type="ECO:0000256" key="7">
    <source>
        <dbReference type="ARBA" id="ARBA00022927"/>
    </source>
</evidence>
<evidence type="ECO:0000256" key="1">
    <source>
        <dbReference type="ARBA" id="ARBA00004383"/>
    </source>
</evidence>
<dbReference type="InterPro" id="IPR003538">
    <property type="entry name" value="TonB"/>
</dbReference>
<organism evidence="12 13">
    <name type="scientific">Eiseniibacteriota bacterium</name>
    <dbReference type="NCBI Taxonomy" id="2212470"/>
    <lineage>
        <taxon>Bacteria</taxon>
        <taxon>Candidatus Eiseniibacteriota</taxon>
    </lineage>
</organism>
<evidence type="ECO:0000259" key="11">
    <source>
        <dbReference type="PROSITE" id="PS52015"/>
    </source>
</evidence>
<dbReference type="GO" id="GO:0031992">
    <property type="term" value="F:energy transducer activity"/>
    <property type="evidence" value="ECO:0007669"/>
    <property type="project" value="InterPro"/>
</dbReference>
<evidence type="ECO:0000256" key="8">
    <source>
        <dbReference type="ARBA" id="ARBA00022989"/>
    </source>
</evidence>
<keyword evidence="9 10" id="KW-0472">Membrane</keyword>
<feature type="transmembrane region" description="Helical" evidence="10">
    <location>
        <begin position="37"/>
        <end position="58"/>
    </location>
</feature>
<dbReference type="PANTHER" id="PTHR33446:SF2">
    <property type="entry name" value="PROTEIN TONB"/>
    <property type="match status" value="1"/>
</dbReference>
<evidence type="ECO:0000313" key="12">
    <source>
        <dbReference type="EMBL" id="TMQ49429.1"/>
    </source>
</evidence>
<keyword evidence="7" id="KW-0653">Protein transport</keyword>